<protein>
    <recommendedName>
        <fullName evidence="2">Alkyl hydroperoxide reductase subunit C/ Thiol specific antioxidant domain-containing protein</fullName>
    </recommendedName>
</protein>
<evidence type="ECO:0000313" key="3">
    <source>
        <dbReference type="EMBL" id="AVI51582.1"/>
    </source>
</evidence>
<dbReference type="Gene3D" id="2.60.120.310">
    <property type="entry name" value="Copper type II, ascorbate-dependent monooxygenase, N-terminal domain"/>
    <property type="match status" value="1"/>
</dbReference>
<evidence type="ECO:0000313" key="4">
    <source>
        <dbReference type="Proteomes" id="UP000238442"/>
    </source>
</evidence>
<dbReference type="GO" id="GO:0016209">
    <property type="term" value="F:antioxidant activity"/>
    <property type="evidence" value="ECO:0007669"/>
    <property type="project" value="InterPro"/>
</dbReference>
<dbReference type="GO" id="GO:0016715">
    <property type="term" value="F:oxidoreductase activity, acting on paired donors, with incorporation or reduction of molecular oxygen, reduced ascorbate as one donor, and incorporation of one atom of oxygen"/>
    <property type="evidence" value="ECO:0007669"/>
    <property type="project" value="InterPro"/>
</dbReference>
<reference evidence="3 4" key="1">
    <citation type="submission" date="2018-02" db="EMBL/GenBank/DDBJ databases">
        <title>Genomic analysis of the strain RR4-38 isolated from a seawater recirculating aquaculture system.</title>
        <authorList>
            <person name="Kim Y.-S."/>
            <person name="Jang Y.H."/>
            <person name="Kim K.-H."/>
        </authorList>
    </citation>
    <scope>NUCLEOTIDE SEQUENCE [LARGE SCALE GENOMIC DNA]</scope>
    <source>
        <strain evidence="3 4">RR4-38</strain>
    </source>
</reference>
<dbReference type="Gene3D" id="2.60.120.230">
    <property type="match status" value="1"/>
</dbReference>
<dbReference type="InterPro" id="IPR014784">
    <property type="entry name" value="Cu2_ascorb_mOase-like_C"/>
</dbReference>
<dbReference type="EMBL" id="CP027062">
    <property type="protein sequence ID" value="AVI51582.1"/>
    <property type="molecule type" value="Genomic_DNA"/>
</dbReference>
<keyword evidence="4" id="KW-1185">Reference proteome</keyword>
<dbReference type="SUPFAM" id="SSF49742">
    <property type="entry name" value="PHM/PNGase F"/>
    <property type="match status" value="2"/>
</dbReference>
<keyword evidence="1" id="KW-1015">Disulfide bond</keyword>
<accession>A0A2S0HY53</accession>
<dbReference type="Gene3D" id="3.40.30.10">
    <property type="entry name" value="Glutaredoxin"/>
    <property type="match status" value="1"/>
</dbReference>
<dbReference type="PANTHER" id="PTHR43640">
    <property type="entry name" value="OS07G0260300 PROTEIN"/>
    <property type="match status" value="1"/>
</dbReference>
<dbReference type="InterPro" id="IPR008977">
    <property type="entry name" value="PHM/PNGase_F_dom_sf"/>
</dbReference>
<evidence type="ECO:0000256" key="1">
    <source>
        <dbReference type="ARBA" id="ARBA00023157"/>
    </source>
</evidence>
<name>A0A2S0HY53_9FLAO</name>
<gene>
    <name evidence="3" type="ORF">C5O00_10570</name>
</gene>
<dbReference type="InterPro" id="IPR000866">
    <property type="entry name" value="AhpC/TSA"/>
</dbReference>
<dbReference type="Proteomes" id="UP000238442">
    <property type="component" value="Chromosome"/>
</dbReference>
<dbReference type="InterPro" id="IPR047262">
    <property type="entry name" value="PRX-like1"/>
</dbReference>
<dbReference type="Pfam" id="PF00578">
    <property type="entry name" value="AhpC-TSA"/>
    <property type="match status" value="1"/>
</dbReference>
<organism evidence="3 4">
    <name type="scientific">Pukyongia salina</name>
    <dbReference type="NCBI Taxonomy" id="2094025"/>
    <lineage>
        <taxon>Bacteria</taxon>
        <taxon>Pseudomonadati</taxon>
        <taxon>Bacteroidota</taxon>
        <taxon>Flavobacteriia</taxon>
        <taxon>Flavobacteriales</taxon>
        <taxon>Flavobacteriaceae</taxon>
        <taxon>Pukyongia</taxon>
    </lineage>
</organism>
<evidence type="ECO:0000259" key="2">
    <source>
        <dbReference type="Pfam" id="PF00578"/>
    </source>
</evidence>
<proteinExistence type="predicted"/>
<dbReference type="InterPro" id="IPR036939">
    <property type="entry name" value="Cu2_ascorb_mOase_N_sf"/>
</dbReference>
<dbReference type="SUPFAM" id="SSF52833">
    <property type="entry name" value="Thioredoxin-like"/>
    <property type="match status" value="1"/>
</dbReference>
<dbReference type="GO" id="GO:0005507">
    <property type="term" value="F:copper ion binding"/>
    <property type="evidence" value="ECO:0007669"/>
    <property type="project" value="InterPro"/>
</dbReference>
<dbReference type="PROSITE" id="PS51257">
    <property type="entry name" value="PROKAR_LIPOPROTEIN"/>
    <property type="match status" value="1"/>
</dbReference>
<dbReference type="PANTHER" id="PTHR43640:SF1">
    <property type="entry name" value="THIOREDOXIN-DEPENDENT PEROXIREDOXIN"/>
    <property type="match status" value="1"/>
</dbReference>
<feature type="domain" description="Alkyl hydroperoxide reductase subunit C/ Thiol specific antioxidant" evidence="2">
    <location>
        <begin position="39"/>
        <end position="142"/>
    </location>
</feature>
<sequence length="589" mass="66625">MKMSTFVPMNYLRDLLVLGFFISLFTGCDEPPEAIADNRVNDYALFDSSGELHRLSRYNDSKAIVLWVQGNGCPIVRNAVSDFNDIVNDYEDKGFTFFLLNSNTQDDSDETSIEANKFDFSAPVLLDNIQLVADALDVKITSEAIVLHPTSREVIFRGPLNNRLDYGAQKNEPTETYLRDALDAILQGKQPVSKEKMTRGCTVTRLSTLEKGDTLTYTRDIAPILAEHCVMCHNPNGIGPWSMSDYETVRGWSSMMKQVLLTKRMPPWTVNSNNFTFKNDIGIEDSLVRKIVSWIDQGSPRGTGKDTLSMIKPTSGDWELGMPDRVISLKKESVPATGLIPYRYQEIDLEFDRDVWLKAIEIKPGNPNVVHHVLLSSAHELQKSPISDRMISPKVDNFIAVSTGKKQTMAYPEGTGIFIQKGTKITAQLHYTPYGTATEDITQIGFYLLDEAPDVPFRSHNTHNTTFKIPAYAKDVKFVAEEKIDKDIKIYNLLPHMHYRGKDIKFSVISPEGEKTTLVHVPDYNFNWQWIYELETPFVAKKGSTILVEAIFDNSFQNPLNPDPSKDLKFGPQSTDEMLYGMFNYTVED</sequence>
<dbReference type="InterPro" id="IPR036249">
    <property type="entry name" value="Thioredoxin-like_sf"/>
</dbReference>
<dbReference type="KEGG" id="aue:C5O00_10570"/>
<dbReference type="AlphaFoldDB" id="A0A2S0HY53"/>